<keyword evidence="1" id="KW-0813">Transport</keyword>
<dbReference type="SUPFAM" id="SSF47979">
    <property type="entry name" value="Iron-dependent repressor protein, dimerization domain"/>
    <property type="match status" value="1"/>
</dbReference>
<dbReference type="GO" id="GO:0005524">
    <property type="term" value="F:ATP binding"/>
    <property type="evidence" value="ECO:0007669"/>
    <property type="project" value="UniProtKB-KW"/>
</dbReference>
<keyword evidence="2" id="KW-0547">Nucleotide-binding</keyword>
<proteinExistence type="predicted"/>
<dbReference type="EMBL" id="VBOT01000142">
    <property type="protein sequence ID" value="TMQ48401.1"/>
    <property type="molecule type" value="Genomic_DNA"/>
</dbReference>
<dbReference type="GO" id="GO:0016887">
    <property type="term" value="F:ATP hydrolysis activity"/>
    <property type="evidence" value="ECO:0007669"/>
    <property type="project" value="InterPro"/>
</dbReference>
<dbReference type="Gene3D" id="3.40.50.300">
    <property type="entry name" value="P-loop containing nucleotide triphosphate hydrolases"/>
    <property type="match status" value="1"/>
</dbReference>
<dbReference type="InterPro" id="IPR017871">
    <property type="entry name" value="ABC_transporter-like_CS"/>
</dbReference>
<dbReference type="Proteomes" id="UP000320184">
    <property type="component" value="Unassembled WGS sequence"/>
</dbReference>
<name>A0A538SAJ5_UNCEI</name>
<dbReference type="GO" id="GO:0046983">
    <property type="term" value="F:protein dimerization activity"/>
    <property type="evidence" value="ECO:0007669"/>
    <property type="project" value="InterPro"/>
</dbReference>
<organism evidence="5 6">
    <name type="scientific">Eiseniibacteriota bacterium</name>
    <dbReference type="NCBI Taxonomy" id="2212470"/>
    <lineage>
        <taxon>Bacteria</taxon>
        <taxon>Candidatus Eiseniibacteriota</taxon>
    </lineage>
</organism>
<dbReference type="InterPro" id="IPR003593">
    <property type="entry name" value="AAA+_ATPase"/>
</dbReference>
<dbReference type="CDD" id="cd03255">
    <property type="entry name" value="ABC_MJ0796_LolCDE_FtsE"/>
    <property type="match status" value="1"/>
</dbReference>
<dbReference type="GO" id="GO:0098796">
    <property type="term" value="C:membrane protein complex"/>
    <property type="evidence" value="ECO:0007669"/>
    <property type="project" value="UniProtKB-ARBA"/>
</dbReference>
<evidence type="ECO:0000256" key="1">
    <source>
        <dbReference type="ARBA" id="ARBA00022448"/>
    </source>
</evidence>
<evidence type="ECO:0000313" key="5">
    <source>
        <dbReference type="EMBL" id="TMQ48401.1"/>
    </source>
</evidence>
<keyword evidence="3 5" id="KW-0067">ATP-binding</keyword>
<sequence length="361" mass="40108">MARTLVRLEGVSRHFGDVKALDQVDLDIRRGEWLAVMGPSGSGKSTLVNLLGGLDRPTSGRIAFDGVMLADLSESERVRFRRENIGIIFQQFHLFPHLSAVENVMVAQHYHSLADEKEALAALEGVGVLDRAHHLPSQLSGGEQQRVCVARALINQPKLILADEPTGNLDAENEDRVLRLLRDLHAAGHTLVIVTHAPRIGNLADRRVELQHGRLADLTVPSEEIERRYDEVLVQMWSLAEDGRVPEAQRVKVPDVVDNRRTLLGMAESGLIFQPGETLEFTPRGRSRARDLVRRRRLAEVLFSSAMHLSDPEVEVAACRMEHIIDPEVTNSICSFLGHPRQCPHGRPIPAGDCCELPIIS</sequence>
<dbReference type="GO" id="GO:0022857">
    <property type="term" value="F:transmembrane transporter activity"/>
    <property type="evidence" value="ECO:0007669"/>
    <property type="project" value="TreeGrafter"/>
</dbReference>
<dbReference type="InterPro" id="IPR036388">
    <property type="entry name" value="WH-like_DNA-bd_sf"/>
</dbReference>
<dbReference type="GO" id="GO:0005886">
    <property type="term" value="C:plasma membrane"/>
    <property type="evidence" value="ECO:0007669"/>
    <property type="project" value="TreeGrafter"/>
</dbReference>
<dbReference type="InterPro" id="IPR015854">
    <property type="entry name" value="ABC_transpr_LolD-like"/>
</dbReference>
<dbReference type="PANTHER" id="PTHR24220:SF86">
    <property type="entry name" value="ABC TRANSPORTER ABCH.1"/>
    <property type="match status" value="1"/>
</dbReference>
<dbReference type="InterPro" id="IPR003439">
    <property type="entry name" value="ABC_transporter-like_ATP-bd"/>
</dbReference>
<dbReference type="InterPro" id="IPR027417">
    <property type="entry name" value="P-loop_NTPase"/>
</dbReference>
<dbReference type="PANTHER" id="PTHR24220">
    <property type="entry name" value="IMPORT ATP-BINDING PROTEIN"/>
    <property type="match status" value="1"/>
</dbReference>
<dbReference type="SMART" id="SM00382">
    <property type="entry name" value="AAA"/>
    <property type="match status" value="1"/>
</dbReference>
<dbReference type="AlphaFoldDB" id="A0A538SAJ5"/>
<dbReference type="InterPro" id="IPR036421">
    <property type="entry name" value="Fe_dep_repressor_sf"/>
</dbReference>
<protein>
    <submittedName>
        <fullName evidence="5">ATP-binding cassette domain-containing protein</fullName>
    </submittedName>
</protein>
<evidence type="ECO:0000259" key="4">
    <source>
        <dbReference type="PROSITE" id="PS50893"/>
    </source>
</evidence>
<feature type="domain" description="ABC transporter" evidence="4">
    <location>
        <begin position="6"/>
        <end position="237"/>
    </location>
</feature>
<comment type="caution">
    <text evidence="5">The sequence shown here is derived from an EMBL/GenBank/DDBJ whole genome shotgun (WGS) entry which is preliminary data.</text>
</comment>
<evidence type="ECO:0000256" key="2">
    <source>
        <dbReference type="ARBA" id="ARBA00022741"/>
    </source>
</evidence>
<dbReference type="InterPro" id="IPR017911">
    <property type="entry name" value="MacB-like_ATP-bd"/>
</dbReference>
<reference evidence="5 6" key="1">
    <citation type="journal article" date="2019" name="Nat. Microbiol.">
        <title>Mediterranean grassland soil C-N compound turnover is dependent on rainfall and depth, and is mediated by genomically divergent microorganisms.</title>
        <authorList>
            <person name="Diamond S."/>
            <person name="Andeer P.F."/>
            <person name="Li Z."/>
            <person name="Crits-Christoph A."/>
            <person name="Burstein D."/>
            <person name="Anantharaman K."/>
            <person name="Lane K.R."/>
            <person name="Thomas B.C."/>
            <person name="Pan C."/>
            <person name="Northen T.R."/>
            <person name="Banfield J.F."/>
        </authorList>
    </citation>
    <scope>NUCLEOTIDE SEQUENCE [LARGE SCALE GENOMIC DNA]</scope>
    <source>
        <strain evidence="5">WS_3</strain>
    </source>
</reference>
<dbReference type="Pfam" id="PF00005">
    <property type="entry name" value="ABC_tran"/>
    <property type="match status" value="1"/>
</dbReference>
<gene>
    <name evidence="5" type="ORF">E6K73_12050</name>
</gene>
<accession>A0A538SAJ5</accession>
<dbReference type="PROSITE" id="PS50893">
    <property type="entry name" value="ABC_TRANSPORTER_2"/>
    <property type="match status" value="1"/>
</dbReference>
<dbReference type="Pfam" id="PF02742">
    <property type="entry name" value="Fe_dep_repr_C"/>
    <property type="match status" value="1"/>
</dbReference>
<dbReference type="GO" id="GO:0003700">
    <property type="term" value="F:DNA-binding transcription factor activity"/>
    <property type="evidence" value="ECO:0007669"/>
    <property type="project" value="InterPro"/>
</dbReference>
<dbReference type="PROSITE" id="PS00211">
    <property type="entry name" value="ABC_TRANSPORTER_1"/>
    <property type="match status" value="1"/>
</dbReference>
<dbReference type="FunFam" id="3.40.50.300:FF:000032">
    <property type="entry name" value="Export ABC transporter ATP-binding protein"/>
    <property type="match status" value="1"/>
</dbReference>
<dbReference type="SUPFAM" id="SSF52540">
    <property type="entry name" value="P-loop containing nucleoside triphosphate hydrolases"/>
    <property type="match status" value="1"/>
</dbReference>
<dbReference type="InterPro" id="IPR022689">
    <property type="entry name" value="Iron_dep_repressor"/>
</dbReference>
<dbReference type="SMART" id="SM00529">
    <property type="entry name" value="HTH_DTXR"/>
    <property type="match status" value="1"/>
</dbReference>
<evidence type="ECO:0000313" key="6">
    <source>
        <dbReference type="Proteomes" id="UP000320184"/>
    </source>
</evidence>
<dbReference type="GO" id="GO:0046914">
    <property type="term" value="F:transition metal ion binding"/>
    <property type="evidence" value="ECO:0007669"/>
    <property type="project" value="InterPro"/>
</dbReference>
<dbReference type="InterPro" id="IPR001367">
    <property type="entry name" value="Fe_dep_repressor"/>
</dbReference>
<dbReference type="Gene3D" id="1.10.10.10">
    <property type="entry name" value="Winged helix-like DNA-binding domain superfamily/Winged helix DNA-binding domain"/>
    <property type="match status" value="1"/>
</dbReference>
<evidence type="ECO:0000256" key="3">
    <source>
        <dbReference type="ARBA" id="ARBA00022840"/>
    </source>
</evidence>